<evidence type="ECO:0000313" key="2">
    <source>
        <dbReference type="EMBL" id="CAG8773284.1"/>
    </source>
</evidence>
<dbReference type="SMART" id="SM01142">
    <property type="entry name" value="DSHCT"/>
    <property type="match status" value="1"/>
</dbReference>
<evidence type="ECO:0000313" key="3">
    <source>
        <dbReference type="Proteomes" id="UP000789508"/>
    </source>
</evidence>
<reference evidence="2" key="1">
    <citation type="submission" date="2021-06" db="EMBL/GenBank/DDBJ databases">
        <authorList>
            <person name="Kallberg Y."/>
            <person name="Tangrot J."/>
            <person name="Rosling A."/>
        </authorList>
    </citation>
    <scope>NUCLEOTIDE SEQUENCE</scope>
    <source>
        <strain evidence="2">FL130A</strain>
    </source>
</reference>
<proteinExistence type="predicted"/>
<dbReference type="EMBL" id="CAJVPS010053916">
    <property type="protein sequence ID" value="CAG8773284.1"/>
    <property type="molecule type" value="Genomic_DNA"/>
</dbReference>
<keyword evidence="3" id="KW-1185">Reference proteome</keyword>
<dbReference type="Pfam" id="PF08148">
    <property type="entry name" value="DSHCT"/>
    <property type="match status" value="1"/>
</dbReference>
<dbReference type="AlphaFoldDB" id="A0A9N9JBQ4"/>
<feature type="non-terminal residue" evidence="2">
    <location>
        <position position="68"/>
    </location>
</feature>
<dbReference type="Gene3D" id="1.10.3380.30">
    <property type="match status" value="1"/>
</dbReference>
<organism evidence="2 3">
    <name type="scientific">Ambispora leptoticha</name>
    <dbReference type="NCBI Taxonomy" id="144679"/>
    <lineage>
        <taxon>Eukaryota</taxon>
        <taxon>Fungi</taxon>
        <taxon>Fungi incertae sedis</taxon>
        <taxon>Mucoromycota</taxon>
        <taxon>Glomeromycotina</taxon>
        <taxon>Glomeromycetes</taxon>
        <taxon>Archaeosporales</taxon>
        <taxon>Ambisporaceae</taxon>
        <taxon>Ambispora</taxon>
    </lineage>
</organism>
<evidence type="ECO:0000259" key="1">
    <source>
        <dbReference type="SMART" id="SM01142"/>
    </source>
</evidence>
<feature type="domain" description="ATP-dependent RNA helicase Ski2/MTR4 C-terminal" evidence="1">
    <location>
        <begin position="1"/>
        <end position="68"/>
    </location>
</feature>
<name>A0A9N9JBQ4_9GLOM</name>
<sequence>MMELVYSWCQGKSFSEIMKIAPKYYDGHVIRVFRCLDELLRAMVIAAKNIGNSELEMKFQTAISKLRR</sequence>
<protein>
    <submittedName>
        <fullName evidence="2">14615_t:CDS:1</fullName>
    </submittedName>
</protein>
<dbReference type="Proteomes" id="UP000789508">
    <property type="component" value="Unassembled WGS sequence"/>
</dbReference>
<accession>A0A9N9JBQ4</accession>
<dbReference type="InterPro" id="IPR012961">
    <property type="entry name" value="Ski2/MTR4_C"/>
</dbReference>
<comment type="caution">
    <text evidence="2">The sequence shown here is derived from an EMBL/GenBank/DDBJ whole genome shotgun (WGS) entry which is preliminary data.</text>
</comment>
<gene>
    <name evidence="2" type="ORF">ALEPTO_LOCUS14262</name>
</gene>
<dbReference type="OrthoDB" id="64767at2759"/>
<feature type="non-terminal residue" evidence="2">
    <location>
        <position position="1"/>
    </location>
</feature>